<dbReference type="InterPro" id="IPR045012">
    <property type="entry name" value="NLP"/>
</dbReference>
<dbReference type="EMBL" id="CM007895">
    <property type="protein sequence ID" value="OTG22582.1"/>
    <property type="molecule type" value="Genomic_DNA"/>
</dbReference>
<dbReference type="PROSITE" id="PS51745">
    <property type="entry name" value="PB1"/>
    <property type="match status" value="1"/>
</dbReference>
<feature type="domain" description="HTH cro/C1-type" evidence="6">
    <location>
        <begin position="598"/>
        <end position="626"/>
    </location>
</feature>
<evidence type="ECO:0000313" key="10">
    <source>
        <dbReference type="Proteomes" id="UP000215914"/>
    </source>
</evidence>
<dbReference type="Pfam" id="PF00564">
    <property type="entry name" value="PB1"/>
    <property type="match status" value="1"/>
</dbReference>
<evidence type="ECO:0000256" key="2">
    <source>
        <dbReference type="ARBA" id="ARBA00023125"/>
    </source>
</evidence>
<evidence type="ECO:0000256" key="4">
    <source>
        <dbReference type="ARBA" id="ARBA00023242"/>
    </source>
</evidence>
<dbReference type="InParanoid" id="A0A251UIG5"/>
<dbReference type="InterPro" id="IPR055081">
    <property type="entry name" value="NLP1-9_GAF"/>
</dbReference>
<feature type="domain" description="PB1" evidence="8">
    <location>
        <begin position="727"/>
        <end position="810"/>
    </location>
</feature>
<evidence type="ECO:0000313" key="9">
    <source>
        <dbReference type="EMBL" id="OTG22582.1"/>
    </source>
</evidence>
<dbReference type="PROSITE" id="PS51519">
    <property type="entry name" value="RWP_RK"/>
    <property type="match status" value="1"/>
</dbReference>
<dbReference type="PROSITE" id="PS50943">
    <property type="entry name" value="HTH_CROC1"/>
    <property type="match status" value="1"/>
</dbReference>
<proteinExistence type="predicted"/>
<dbReference type="SMART" id="SM00666">
    <property type="entry name" value="PB1"/>
    <property type="match status" value="1"/>
</dbReference>
<dbReference type="PANTHER" id="PTHR32002:SF35">
    <property type="entry name" value="PROTEIN NLP6"/>
    <property type="match status" value="1"/>
</dbReference>
<dbReference type="Pfam" id="PF22922">
    <property type="entry name" value="GAF_NLP"/>
    <property type="match status" value="1"/>
</dbReference>
<dbReference type="PANTHER" id="PTHR32002">
    <property type="entry name" value="PROTEIN NLP8"/>
    <property type="match status" value="1"/>
</dbReference>
<dbReference type="SUPFAM" id="SSF54277">
    <property type="entry name" value="CAD &amp; PB1 domains"/>
    <property type="match status" value="1"/>
</dbReference>
<protein>
    <submittedName>
        <fullName evidence="9">Putative PB1 domain, RWP-RK domain, Lambda repressor-like, DNA-binding domain protein</fullName>
    </submittedName>
</protein>
<dbReference type="GO" id="GO:0003677">
    <property type="term" value="F:DNA binding"/>
    <property type="evidence" value="ECO:0007669"/>
    <property type="project" value="UniProtKB-KW"/>
</dbReference>
<keyword evidence="4" id="KW-0539">Nucleus</keyword>
<gene>
    <name evidence="9" type="ORF">HannXRQ_Chr06g0173111</name>
</gene>
<accession>A0A251UIG5</accession>
<name>A0A251UIG5_HELAN</name>
<feature type="region of interest" description="Disordered" evidence="5">
    <location>
        <begin position="483"/>
        <end position="509"/>
    </location>
</feature>
<reference evidence="10" key="1">
    <citation type="journal article" date="2017" name="Nature">
        <title>The sunflower genome provides insights into oil metabolism, flowering and Asterid evolution.</title>
        <authorList>
            <person name="Badouin H."/>
            <person name="Gouzy J."/>
            <person name="Grassa C.J."/>
            <person name="Murat F."/>
            <person name="Staton S.E."/>
            <person name="Cottret L."/>
            <person name="Lelandais-Briere C."/>
            <person name="Owens G.L."/>
            <person name="Carrere S."/>
            <person name="Mayjonade B."/>
            <person name="Legrand L."/>
            <person name="Gill N."/>
            <person name="Kane N.C."/>
            <person name="Bowers J.E."/>
            <person name="Hubner S."/>
            <person name="Bellec A."/>
            <person name="Berard A."/>
            <person name="Berges H."/>
            <person name="Blanchet N."/>
            <person name="Boniface M.C."/>
            <person name="Brunel D."/>
            <person name="Catrice O."/>
            <person name="Chaidir N."/>
            <person name="Claudel C."/>
            <person name="Donnadieu C."/>
            <person name="Faraut T."/>
            <person name="Fievet G."/>
            <person name="Helmstetter N."/>
            <person name="King M."/>
            <person name="Knapp S.J."/>
            <person name="Lai Z."/>
            <person name="Le Paslier M.C."/>
            <person name="Lippi Y."/>
            <person name="Lorenzon L."/>
            <person name="Mandel J.R."/>
            <person name="Marage G."/>
            <person name="Marchand G."/>
            <person name="Marquand E."/>
            <person name="Bret-Mestries E."/>
            <person name="Morien E."/>
            <person name="Nambeesan S."/>
            <person name="Nguyen T."/>
            <person name="Pegot-Espagnet P."/>
            <person name="Pouilly N."/>
            <person name="Raftis F."/>
            <person name="Sallet E."/>
            <person name="Schiex T."/>
            <person name="Thomas J."/>
            <person name="Vandecasteele C."/>
            <person name="Vares D."/>
            <person name="Vear F."/>
            <person name="Vautrin S."/>
            <person name="Crespi M."/>
            <person name="Mangin B."/>
            <person name="Burke J.M."/>
            <person name="Salse J."/>
            <person name="Munos S."/>
            <person name="Vincourt P."/>
            <person name="Rieseberg L.H."/>
            <person name="Langlade N.B."/>
        </authorList>
    </citation>
    <scope>NUCLEOTIDE SEQUENCE [LARGE SCALE GENOMIC DNA]</scope>
    <source>
        <strain evidence="10">cv. SF193</strain>
    </source>
</reference>
<feature type="compositionally biased region" description="Basic and acidic residues" evidence="5">
    <location>
        <begin position="489"/>
        <end position="499"/>
    </location>
</feature>
<keyword evidence="3" id="KW-0804">Transcription</keyword>
<dbReference type="CDD" id="cd00093">
    <property type="entry name" value="HTH_XRE"/>
    <property type="match status" value="1"/>
</dbReference>
<evidence type="ECO:0000256" key="1">
    <source>
        <dbReference type="ARBA" id="ARBA00023015"/>
    </source>
</evidence>
<keyword evidence="2 9" id="KW-0238">DNA-binding</keyword>
<evidence type="ECO:0000259" key="7">
    <source>
        <dbReference type="PROSITE" id="PS51519"/>
    </source>
</evidence>
<dbReference type="Pfam" id="PF02042">
    <property type="entry name" value="RWP-RK"/>
    <property type="match status" value="1"/>
</dbReference>
<dbReference type="Gene3D" id="3.10.20.90">
    <property type="entry name" value="Phosphatidylinositol 3-kinase Catalytic Subunit, Chain A, domain 1"/>
    <property type="match status" value="1"/>
</dbReference>
<dbReference type="InterPro" id="IPR000270">
    <property type="entry name" value="PB1_dom"/>
</dbReference>
<evidence type="ECO:0000259" key="6">
    <source>
        <dbReference type="PROSITE" id="PS50943"/>
    </source>
</evidence>
<dbReference type="InterPro" id="IPR053793">
    <property type="entry name" value="PB1-like"/>
</dbReference>
<sequence length="817" mass="91116">MNMNTPIDPVASSESKVLDALKSRYTCIHEPLPVSASADYYYYSASPDNNNNNQRYLTSLRVFGSREAEQPQPPLPTSSSNLAVDQNIIDPQTIKQKVTAALKALSFREPHVLVQFWSPVAVMKRCLLTTLDQPFGLGEIDEGLYRYRMESEQRVFVVDGEHREELGPPGRVYRQKLPEWSLDMHGYINLPVFEPRSGCCVGVLELVTSSKYTDYVFEVRQVSRALKEENLKSPNVLEDTSFYAHVGDEKRQLELDEIFRTIKTVCDIQNIPLAQTWGLCGYSSVVASSGNLERSCSSFSRNCIGKVCMSTAALPFYVRDLSMWGFHETCRSRHLDKSQGIVGRSLSSRGLCFCGDVSKLGEDEYPLVAYARMHGITSCLAIYLKSPEVDGEYVIELFLPTQNENETDLQSLVKTVKQHLKNASRIELGDISSPQVIGGEPLIWNLESLTLTEKEEVPPELENLHLLAENGENDCDVDVACSKQPSESNHVDHMDEDKPSNSAAAGANEKDVDINAGGLLIKEIDYSEQSIRKKIISLEEDKPSNSAAAGTNPNVVVPYMDVGTQDVDINTGKRSGKYIDFSNEPIRKRKRTDKSISLEEIRKYYGKTMEEAAESLHVSRSTLKRICRSHGIPRWPYSRTPNETDPLLNPDQTDAAAHASDRALTTLVLGTSNATNATHDPATLTQHNKHTSRLVLHLAEQKDPPDRHAMPETTVKDKHIKNAAANTYTIKVTYRKDTVKFSFRLSDGLAKLEKLVATRFQLSEGSFSLKYEDEDGDIILIACDNDLTASLGAFRQPDAQTVVRLSVWPVASQNPDA</sequence>
<evidence type="ECO:0000256" key="3">
    <source>
        <dbReference type="ARBA" id="ARBA00023163"/>
    </source>
</evidence>
<evidence type="ECO:0000259" key="8">
    <source>
        <dbReference type="PROSITE" id="PS51745"/>
    </source>
</evidence>
<feature type="domain" description="RWP-RK" evidence="7">
    <location>
        <begin position="582"/>
        <end position="664"/>
    </location>
</feature>
<dbReference type="OMA" id="NEVHESG"/>
<dbReference type="Proteomes" id="UP000215914">
    <property type="component" value="Chromosome 6"/>
</dbReference>
<dbReference type="InterPro" id="IPR001387">
    <property type="entry name" value="Cro/C1-type_HTH"/>
</dbReference>
<keyword evidence="1" id="KW-0805">Transcription regulation</keyword>
<organism evidence="9 10">
    <name type="scientific">Helianthus annuus</name>
    <name type="common">Common sunflower</name>
    <dbReference type="NCBI Taxonomy" id="4232"/>
    <lineage>
        <taxon>Eukaryota</taxon>
        <taxon>Viridiplantae</taxon>
        <taxon>Streptophyta</taxon>
        <taxon>Embryophyta</taxon>
        <taxon>Tracheophyta</taxon>
        <taxon>Spermatophyta</taxon>
        <taxon>Magnoliopsida</taxon>
        <taxon>eudicotyledons</taxon>
        <taxon>Gunneridae</taxon>
        <taxon>Pentapetalae</taxon>
        <taxon>asterids</taxon>
        <taxon>campanulids</taxon>
        <taxon>Asterales</taxon>
        <taxon>Asteraceae</taxon>
        <taxon>Asteroideae</taxon>
        <taxon>Heliantheae alliance</taxon>
        <taxon>Heliantheae</taxon>
        <taxon>Helianthus</taxon>
    </lineage>
</organism>
<dbReference type="GO" id="GO:0003700">
    <property type="term" value="F:DNA-binding transcription factor activity"/>
    <property type="evidence" value="ECO:0007669"/>
    <property type="project" value="InterPro"/>
</dbReference>
<evidence type="ECO:0000256" key="5">
    <source>
        <dbReference type="SAM" id="MobiDB-lite"/>
    </source>
</evidence>
<dbReference type="InterPro" id="IPR003035">
    <property type="entry name" value="RWP-RK_dom"/>
</dbReference>
<keyword evidence="10" id="KW-1185">Reference proteome</keyword>
<dbReference type="AlphaFoldDB" id="A0A251UIG5"/>